<name>A0A2T9Y073_9FUNG</name>
<accession>A0A2T9Y073</accession>
<organism evidence="1 2">
    <name type="scientific">Smittium megazygosporum</name>
    <dbReference type="NCBI Taxonomy" id="133381"/>
    <lineage>
        <taxon>Eukaryota</taxon>
        <taxon>Fungi</taxon>
        <taxon>Fungi incertae sedis</taxon>
        <taxon>Zoopagomycota</taxon>
        <taxon>Kickxellomycotina</taxon>
        <taxon>Harpellomycetes</taxon>
        <taxon>Harpellales</taxon>
        <taxon>Legeriomycetaceae</taxon>
        <taxon>Smittium</taxon>
    </lineage>
</organism>
<sequence length="59" mass="6711">MAIYFQEVRPSSFGSHGANYIEQFTVGGGKKNWTFVQDKNPLLPPELPRWNTAGIHVDY</sequence>
<dbReference type="EMBL" id="MBFS01003616">
    <property type="protein sequence ID" value="PVU85725.1"/>
    <property type="molecule type" value="Genomic_DNA"/>
</dbReference>
<dbReference type="Proteomes" id="UP000245609">
    <property type="component" value="Unassembled WGS sequence"/>
</dbReference>
<reference evidence="1 2" key="1">
    <citation type="journal article" date="2018" name="MBio">
        <title>Comparative Genomics Reveals the Core Gene Toolbox for the Fungus-Insect Symbiosis.</title>
        <authorList>
            <person name="Wang Y."/>
            <person name="Stata M."/>
            <person name="Wang W."/>
            <person name="Stajich J.E."/>
            <person name="White M.M."/>
            <person name="Moncalvo J.M."/>
        </authorList>
    </citation>
    <scope>NUCLEOTIDE SEQUENCE [LARGE SCALE GENOMIC DNA]</scope>
    <source>
        <strain evidence="1 2">SC-DP-2</strain>
    </source>
</reference>
<keyword evidence="2" id="KW-1185">Reference proteome</keyword>
<gene>
    <name evidence="1" type="ORF">BB560_006932</name>
</gene>
<evidence type="ECO:0000313" key="1">
    <source>
        <dbReference type="EMBL" id="PVU85725.1"/>
    </source>
</evidence>
<dbReference type="AlphaFoldDB" id="A0A2T9Y073"/>
<proteinExistence type="predicted"/>
<comment type="caution">
    <text evidence="1">The sequence shown here is derived from an EMBL/GenBank/DDBJ whole genome shotgun (WGS) entry which is preliminary data.</text>
</comment>
<protein>
    <submittedName>
        <fullName evidence="1">Uncharacterized protein</fullName>
    </submittedName>
</protein>
<evidence type="ECO:0000313" key="2">
    <source>
        <dbReference type="Proteomes" id="UP000245609"/>
    </source>
</evidence>